<gene>
    <name evidence="1" type="ORF">EZS28_017266</name>
</gene>
<proteinExistence type="predicted"/>
<protein>
    <submittedName>
        <fullName evidence="1">Uncharacterized protein</fullName>
    </submittedName>
</protein>
<dbReference type="Proteomes" id="UP000324800">
    <property type="component" value="Unassembled WGS sequence"/>
</dbReference>
<sequence length="154" mass="16866">MDKNQPRIQSEIPTQLHWLQLSRNLTNSLNNQSVYGGTDPIVNGRARQYILAPSLQNPPIRSVLFTHHKIGLSVEQLTDPFVAPLVASVSAITDPLNDNVFPSGDIYNLLVLSPVSDANDTLKPNVLLAQLLGVVNICHYPVISPTVESLLQPN</sequence>
<evidence type="ECO:0000313" key="1">
    <source>
        <dbReference type="EMBL" id="KAA6387205.1"/>
    </source>
</evidence>
<organism evidence="1 2">
    <name type="scientific">Streblomastix strix</name>
    <dbReference type="NCBI Taxonomy" id="222440"/>
    <lineage>
        <taxon>Eukaryota</taxon>
        <taxon>Metamonada</taxon>
        <taxon>Preaxostyla</taxon>
        <taxon>Oxymonadida</taxon>
        <taxon>Streblomastigidae</taxon>
        <taxon>Streblomastix</taxon>
    </lineage>
</organism>
<evidence type="ECO:0000313" key="2">
    <source>
        <dbReference type="Proteomes" id="UP000324800"/>
    </source>
</evidence>
<accession>A0A5J4VX85</accession>
<comment type="caution">
    <text evidence="1">The sequence shown here is derived from an EMBL/GenBank/DDBJ whole genome shotgun (WGS) entry which is preliminary data.</text>
</comment>
<name>A0A5J4VX85_9EUKA</name>
<reference evidence="1 2" key="1">
    <citation type="submission" date="2019-03" db="EMBL/GenBank/DDBJ databases">
        <title>Single cell metagenomics reveals metabolic interactions within the superorganism composed of flagellate Streblomastix strix and complex community of Bacteroidetes bacteria on its surface.</title>
        <authorList>
            <person name="Treitli S.C."/>
            <person name="Kolisko M."/>
            <person name="Husnik F."/>
            <person name="Keeling P."/>
            <person name="Hampl V."/>
        </authorList>
    </citation>
    <scope>NUCLEOTIDE SEQUENCE [LARGE SCALE GENOMIC DNA]</scope>
    <source>
        <strain evidence="1">ST1C</strain>
    </source>
</reference>
<dbReference type="EMBL" id="SNRW01004473">
    <property type="protein sequence ID" value="KAA6387205.1"/>
    <property type="molecule type" value="Genomic_DNA"/>
</dbReference>
<dbReference type="AlphaFoldDB" id="A0A5J4VX85"/>